<reference evidence="1" key="1">
    <citation type="submission" date="2018-01" db="EMBL/GenBank/DDBJ databases">
        <authorList>
            <person name="Regsiter A."/>
            <person name="William W."/>
        </authorList>
    </citation>
    <scope>NUCLEOTIDE SEQUENCE</scope>
    <source>
        <strain evidence="1">TRIP AH-1</strain>
    </source>
</reference>
<evidence type="ECO:0008006" key="2">
    <source>
        <dbReference type="Google" id="ProtNLM"/>
    </source>
</evidence>
<gene>
    <name evidence="1" type="ORF">PITCH_A1280062</name>
</gene>
<organism evidence="1">
    <name type="scientific">uncultured Desulfobacterium sp</name>
    <dbReference type="NCBI Taxonomy" id="201089"/>
    <lineage>
        <taxon>Bacteria</taxon>
        <taxon>Pseudomonadati</taxon>
        <taxon>Thermodesulfobacteriota</taxon>
        <taxon>Desulfobacteria</taxon>
        <taxon>Desulfobacterales</taxon>
        <taxon>Desulfobacteriaceae</taxon>
        <taxon>Desulfobacterium</taxon>
        <taxon>environmental samples</taxon>
    </lineage>
</organism>
<sequence length="127" mass="14378">MSIDDIMNLSEEDLTLIVAEIQGHKNLQWMPNPFEDNGRMLIDRDTNKPILSPVDNILAAWNLWREMNQGEPFQWAIFGRSDGEIIIEYFGTGDKRELKQGSGLWAITGPDAITITRAYIIARTGEG</sequence>
<accession>A0A445MS85</accession>
<name>A0A445MS85_9BACT</name>
<dbReference type="AlphaFoldDB" id="A0A445MS85"/>
<protein>
    <recommendedName>
        <fullName evidence="2">Phage ABA sandwich domain-containing protein</fullName>
    </recommendedName>
</protein>
<evidence type="ECO:0000313" key="1">
    <source>
        <dbReference type="EMBL" id="SPD72316.1"/>
    </source>
</evidence>
<dbReference type="EMBL" id="OJIN01000033">
    <property type="protein sequence ID" value="SPD72316.1"/>
    <property type="molecule type" value="Genomic_DNA"/>
</dbReference>
<proteinExistence type="predicted"/>